<gene>
    <name evidence="1" type="ORF">GCM10009069_23540</name>
</gene>
<name>A0A8J3G2V8_9PROT</name>
<dbReference type="InterPro" id="IPR010985">
    <property type="entry name" value="Ribbon_hlx_hlx"/>
</dbReference>
<protein>
    <recommendedName>
        <fullName evidence="3">CopG family transcriptional regulator</fullName>
    </recommendedName>
</protein>
<evidence type="ECO:0000313" key="2">
    <source>
        <dbReference type="Proteomes" id="UP000634004"/>
    </source>
</evidence>
<evidence type="ECO:0000313" key="1">
    <source>
        <dbReference type="EMBL" id="GHB00014.1"/>
    </source>
</evidence>
<dbReference type="SUPFAM" id="SSF47598">
    <property type="entry name" value="Ribbon-helix-helix"/>
    <property type="match status" value="1"/>
</dbReference>
<dbReference type="AlphaFoldDB" id="A0A8J3G2V8"/>
<evidence type="ECO:0008006" key="3">
    <source>
        <dbReference type="Google" id="ProtNLM"/>
    </source>
</evidence>
<sequence>MKSKNVTLAMPEKLLADMKVAAFQQGTSMNAVIRELCEAYVGKARRKDDAREALLKLIDETKGQMGEGRFSREDTYAGEPRFDRFKA</sequence>
<organism evidence="1 2">
    <name type="scientific">Algimonas arctica</name>
    <dbReference type="NCBI Taxonomy" id="1479486"/>
    <lineage>
        <taxon>Bacteria</taxon>
        <taxon>Pseudomonadati</taxon>
        <taxon>Pseudomonadota</taxon>
        <taxon>Alphaproteobacteria</taxon>
        <taxon>Maricaulales</taxon>
        <taxon>Robiginitomaculaceae</taxon>
        <taxon>Algimonas</taxon>
    </lineage>
</organism>
<reference evidence="1" key="2">
    <citation type="submission" date="2020-09" db="EMBL/GenBank/DDBJ databases">
        <authorList>
            <person name="Sun Q."/>
            <person name="Kim S."/>
        </authorList>
    </citation>
    <scope>NUCLEOTIDE SEQUENCE</scope>
    <source>
        <strain evidence="1">KCTC 32513</strain>
    </source>
</reference>
<dbReference type="GO" id="GO:0006355">
    <property type="term" value="P:regulation of DNA-templated transcription"/>
    <property type="evidence" value="ECO:0007669"/>
    <property type="project" value="InterPro"/>
</dbReference>
<dbReference type="Proteomes" id="UP000634004">
    <property type="component" value="Unassembled WGS sequence"/>
</dbReference>
<dbReference type="InterPro" id="IPR013321">
    <property type="entry name" value="Arc_rbn_hlx_hlx"/>
</dbReference>
<accession>A0A8J3G2V8</accession>
<dbReference type="EMBL" id="BMZH01000010">
    <property type="protein sequence ID" value="GHB00014.1"/>
    <property type="molecule type" value="Genomic_DNA"/>
</dbReference>
<keyword evidence="2" id="KW-1185">Reference proteome</keyword>
<reference evidence="1" key="1">
    <citation type="journal article" date="2014" name="Int. J. Syst. Evol. Microbiol.">
        <title>Complete genome sequence of Corynebacterium casei LMG S-19264T (=DSM 44701T), isolated from a smear-ripened cheese.</title>
        <authorList>
            <consortium name="US DOE Joint Genome Institute (JGI-PGF)"/>
            <person name="Walter F."/>
            <person name="Albersmeier A."/>
            <person name="Kalinowski J."/>
            <person name="Ruckert C."/>
        </authorList>
    </citation>
    <scope>NUCLEOTIDE SEQUENCE</scope>
    <source>
        <strain evidence="1">KCTC 32513</strain>
    </source>
</reference>
<comment type="caution">
    <text evidence="1">The sequence shown here is derived from an EMBL/GenBank/DDBJ whole genome shotgun (WGS) entry which is preliminary data.</text>
</comment>
<dbReference type="RefSeq" id="WP_189498680.1">
    <property type="nucleotide sequence ID" value="NZ_BMZH01000010.1"/>
</dbReference>
<dbReference type="Gene3D" id="1.10.1220.10">
    <property type="entry name" value="Met repressor-like"/>
    <property type="match status" value="1"/>
</dbReference>
<proteinExistence type="predicted"/>